<dbReference type="InterPro" id="IPR002477">
    <property type="entry name" value="Peptidoglycan-bd-like"/>
</dbReference>
<evidence type="ECO:0000256" key="1">
    <source>
        <dbReference type="SAM" id="MobiDB-lite"/>
    </source>
</evidence>
<organism evidence="4 5">
    <name type="scientific">Cohaesibacter marisflavi</name>
    <dbReference type="NCBI Taxonomy" id="655353"/>
    <lineage>
        <taxon>Bacteria</taxon>
        <taxon>Pseudomonadati</taxon>
        <taxon>Pseudomonadota</taxon>
        <taxon>Alphaproteobacteria</taxon>
        <taxon>Hyphomicrobiales</taxon>
        <taxon>Cohaesibacteraceae</taxon>
    </lineage>
</organism>
<dbReference type="EMBL" id="FOVR01000014">
    <property type="protein sequence ID" value="SFO84415.1"/>
    <property type="molecule type" value="Genomic_DNA"/>
</dbReference>
<dbReference type="SUPFAM" id="SSF47090">
    <property type="entry name" value="PGBD-like"/>
    <property type="match status" value="1"/>
</dbReference>
<feature type="chain" id="PRO_5011642025" evidence="2">
    <location>
        <begin position="22"/>
        <end position="367"/>
    </location>
</feature>
<evidence type="ECO:0000313" key="5">
    <source>
        <dbReference type="Proteomes" id="UP000199236"/>
    </source>
</evidence>
<dbReference type="Gene3D" id="1.10.101.10">
    <property type="entry name" value="PGBD-like superfamily/PGBD"/>
    <property type="match status" value="1"/>
</dbReference>
<dbReference type="OrthoDB" id="9816507at2"/>
<dbReference type="InterPro" id="IPR036365">
    <property type="entry name" value="PGBD-like_sf"/>
</dbReference>
<sequence length="367" mass="39222">MKARIVPMILAMALWAMPAAAQTDRVVALVVSVGGGAQRADDMQTQLQLMGAETLRAHDPNNAQLRSILMRFAREASNARATFIYLDVPAVNFEGRPFILPKGATLKRPTDLFTQAIPIQAFSRSAVQAEQGGAVVITIVPQDRLLDGLSNVTNAPEAVLGASPVLISTPETFAPVLAAMEKSSEKSEVEIGTLLSDMLVKDGISISDLPRNRIFLRLPPKAEPEPVALPAPVSQTTNATESSGTSGSLNTSSVSPDSDNPKQDGLSADTANQSEQPQASGLSLTAETTAPAASDETLEELELLEQTLSRAAKRTVQRALRNQQLYKGLVDGIFGPQTREAIEAFQKSRSEKQTGILTRRQLLDLSS</sequence>
<dbReference type="InterPro" id="IPR036366">
    <property type="entry name" value="PGBDSf"/>
</dbReference>
<feature type="region of interest" description="Disordered" evidence="1">
    <location>
        <begin position="223"/>
        <end position="295"/>
    </location>
</feature>
<evidence type="ECO:0000259" key="3">
    <source>
        <dbReference type="Pfam" id="PF01471"/>
    </source>
</evidence>
<dbReference type="Proteomes" id="UP000199236">
    <property type="component" value="Unassembled WGS sequence"/>
</dbReference>
<proteinExistence type="predicted"/>
<dbReference type="AlphaFoldDB" id="A0A1I5KH89"/>
<protein>
    <submittedName>
        <fullName evidence="4">Putative peptidoglycan binding domain-containing protein</fullName>
    </submittedName>
</protein>
<evidence type="ECO:0000256" key="2">
    <source>
        <dbReference type="SAM" id="SignalP"/>
    </source>
</evidence>
<name>A0A1I5KH89_9HYPH</name>
<feature type="domain" description="Peptidoglycan binding-like" evidence="3">
    <location>
        <begin position="314"/>
        <end position="361"/>
    </location>
</feature>
<keyword evidence="5" id="KW-1185">Reference proteome</keyword>
<feature type="signal peptide" evidence="2">
    <location>
        <begin position="1"/>
        <end position="21"/>
    </location>
</feature>
<gene>
    <name evidence="4" type="ORF">SAMN04488056_1149</name>
</gene>
<accession>A0A1I5KH89</accession>
<dbReference type="RefSeq" id="WP_090075012.1">
    <property type="nucleotide sequence ID" value="NZ_FOVR01000014.1"/>
</dbReference>
<feature type="compositionally biased region" description="Polar residues" evidence="1">
    <location>
        <begin position="269"/>
        <end position="288"/>
    </location>
</feature>
<keyword evidence="2" id="KW-0732">Signal</keyword>
<evidence type="ECO:0000313" key="4">
    <source>
        <dbReference type="EMBL" id="SFO84415.1"/>
    </source>
</evidence>
<feature type="compositionally biased region" description="Low complexity" evidence="1">
    <location>
        <begin position="242"/>
        <end position="255"/>
    </location>
</feature>
<dbReference type="Pfam" id="PF01471">
    <property type="entry name" value="PG_binding_1"/>
    <property type="match status" value="1"/>
</dbReference>
<reference evidence="4 5" key="1">
    <citation type="submission" date="2016-10" db="EMBL/GenBank/DDBJ databases">
        <authorList>
            <person name="de Groot N.N."/>
        </authorList>
    </citation>
    <scope>NUCLEOTIDE SEQUENCE [LARGE SCALE GENOMIC DNA]</scope>
    <source>
        <strain evidence="4 5">CGMCC 1.9157</strain>
    </source>
</reference>
<dbReference type="STRING" id="655353.SAMN04488056_1149"/>